<dbReference type="InterPro" id="IPR031107">
    <property type="entry name" value="Small_HSP"/>
</dbReference>
<dbReference type="Gene3D" id="2.60.40.790">
    <property type="match status" value="1"/>
</dbReference>
<organism evidence="3">
    <name type="scientific">marine metagenome</name>
    <dbReference type="NCBI Taxonomy" id="408172"/>
    <lineage>
        <taxon>unclassified sequences</taxon>
        <taxon>metagenomes</taxon>
        <taxon>ecological metagenomes</taxon>
    </lineage>
</organism>
<dbReference type="SUPFAM" id="SSF49764">
    <property type="entry name" value="HSP20-like chaperones"/>
    <property type="match status" value="1"/>
</dbReference>
<evidence type="ECO:0000259" key="1">
    <source>
        <dbReference type="PROSITE" id="PS01031"/>
    </source>
</evidence>
<proteinExistence type="predicted"/>
<dbReference type="PROSITE" id="PS01031">
    <property type="entry name" value="SHSP"/>
    <property type="match status" value="1"/>
</dbReference>
<dbReference type="AlphaFoldDB" id="A0A381WRZ2"/>
<accession>A0A381WRZ2</accession>
<dbReference type="CDD" id="cd06464">
    <property type="entry name" value="ACD_sHsps-like"/>
    <property type="match status" value="1"/>
</dbReference>
<evidence type="ECO:0000259" key="2">
    <source>
        <dbReference type="PROSITE" id="PS51203"/>
    </source>
</evidence>
<dbReference type="InterPro" id="IPR007052">
    <property type="entry name" value="CS_dom"/>
</dbReference>
<dbReference type="InterPro" id="IPR008978">
    <property type="entry name" value="HSP20-like_chaperone"/>
</dbReference>
<reference evidence="3" key="1">
    <citation type="submission" date="2018-05" db="EMBL/GenBank/DDBJ databases">
        <authorList>
            <person name="Lanie J.A."/>
            <person name="Ng W.-L."/>
            <person name="Kazmierczak K.M."/>
            <person name="Andrzejewski T.M."/>
            <person name="Davidsen T.M."/>
            <person name="Wayne K.J."/>
            <person name="Tettelin H."/>
            <person name="Glass J.I."/>
            <person name="Rusch D."/>
            <person name="Podicherti R."/>
            <person name="Tsui H.-C.T."/>
            <person name="Winkler M.E."/>
        </authorList>
    </citation>
    <scope>NUCLEOTIDE SEQUENCE</scope>
</reference>
<evidence type="ECO:0000313" key="3">
    <source>
        <dbReference type="EMBL" id="SVA55071.1"/>
    </source>
</evidence>
<gene>
    <name evidence="3" type="ORF">METZ01_LOCUS107925</name>
</gene>
<dbReference type="InterPro" id="IPR002068">
    <property type="entry name" value="A-crystallin/Hsp20_dom"/>
</dbReference>
<dbReference type="EMBL" id="UINC01012634">
    <property type="protein sequence ID" value="SVA55071.1"/>
    <property type="molecule type" value="Genomic_DNA"/>
</dbReference>
<protein>
    <submittedName>
        <fullName evidence="3">Uncharacterized protein</fullName>
    </submittedName>
</protein>
<dbReference type="PROSITE" id="PS51203">
    <property type="entry name" value="CS"/>
    <property type="match status" value="1"/>
</dbReference>
<name>A0A381WRZ2_9ZZZZ</name>
<feature type="domain" description="SHSP" evidence="1">
    <location>
        <begin position="50"/>
        <end position="162"/>
    </location>
</feature>
<dbReference type="PANTHER" id="PTHR11527">
    <property type="entry name" value="HEAT-SHOCK PROTEIN 20 FAMILY MEMBER"/>
    <property type="match status" value="1"/>
</dbReference>
<dbReference type="Pfam" id="PF00011">
    <property type="entry name" value="HSP20"/>
    <property type="match status" value="1"/>
</dbReference>
<sequence length="162" mass="18859">MRKNRVNVLQKSKQVRPFWNLPVAFHDLMSDSFDIDFDNFFNRFHSRPLFFPQTVSTSCDIEDTGKEIIVKVDLPGIMKKDIKLNISENSIEISAKHKEENKKNNKNYLKKERTEISYYRVLPLPVKVLSRKAKAKLADGILSITLPKMNPKIQKKNSIPIE</sequence>
<feature type="domain" description="CS" evidence="2">
    <location>
        <begin position="54"/>
        <end position="160"/>
    </location>
</feature>